<dbReference type="CDD" id="cd08948">
    <property type="entry name" value="5beta-POR_like_SDR_a"/>
    <property type="match status" value="1"/>
</dbReference>
<dbReference type="PANTHER" id="PTHR32487">
    <property type="entry name" value="3-OXO-DELTA(4,5)-STEROID 5-BETA-REDUCTASE"/>
    <property type="match status" value="1"/>
</dbReference>
<reference evidence="3" key="1">
    <citation type="submission" date="2013-01" db="EMBL/GenBank/DDBJ databases">
        <title>Draft Genome Sequence of a Mulberry Tree, Morus notabilis C.K. Schneid.</title>
        <authorList>
            <person name="He N."/>
            <person name="Zhao S."/>
        </authorList>
    </citation>
    <scope>NUCLEOTIDE SEQUENCE</scope>
</reference>
<proteinExistence type="predicted"/>
<evidence type="ECO:0000313" key="2">
    <source>
        <dbReference type="EMBL" id="EXC44184.1"/>
    </source>
</evidence>
<dbReference type="STRING" id="981085.W9SEH7"/>
<feature type="domain" description="PRISE-like Rossmann-fold" evidence="1">
    <location>
        <begin position="76"/>
        <end position="381"/>
    </location>
</feature>
<dbReference type="Gene3D" id="3.40.50.720">
    <property type="entry name" value="NAD(P)-binding Rossmann-like Domain"/>
    <property type="match status" value="1"/>
</dbReference>
<dbReference type="Pfam" id="PF22917">
    <property type="entry name" value="PRISE"/>
    <property type="match status" value="1"/>
</dbReference>
<keyword evidence="3" id="KW-1185">Reference proteome</keyword>
<evidence type="ECO:0000313" key="3">
    <source>
        <dbReference type="Proteomes" id="UP000030645"/>
    </source>
</evidence>
<name>W9SEH7_9ROSA</name>
<organism evidence="2 3">
    <name type="scientific">Morus notabilis</name>
    <dbReference type="NCBI Taxonomy" id="981085"/>
    <lineage>
        <taxon>Eukaryota</taxon>
        <taxon>Viridiplantae</taxon>
        <taxon>Streptophyta</taxon>
        <taxon>Embryophyta</taxon>
        <taxon>Tracheophyta</taxon>
        <taxon>Spermatophyta</taxon>
        <taxon>Magnoliopsida</taxon>
        <taxon>eudicotyledons</taxon>
        <taxon>Gunneridae</taxon>
        <taxon>Pentapetalae</taxon>
        <taxon>rosids</taxon>
        <taxon>fabids</taxon>
        <taxon>Rosales</taxon>
        <taxon>Moraceae</taxon>
        <taxon>Moreae</taxon>
        <taxon>Morus</taxon>
    </lineage>
</organism>
<dbReference type="EMBL" id="KE622500">
    <property type="protein sequence ID" value="EXC44184.1"/>
    <property type="molecule type" value="Genomic_DNA"/>
</dbReference>
<sequence length="381" mass="43234">MEHSDELSPKTNVALIVGVTGMAGISLAEALKSPEALGGPWTVYGTARQQKPTWFPSSATIDHFISFDALSFEDTLQKLSPISQHVTRLFWVAIQVRDTEESNIKANSVMLQNVLRVLNSSKNSSKLRHVTLQSGTKRYMGPIFDPTLGVTKLAHPDPPFEEDAARLPYPNFYYALEDIVAEKGHSFTYSVHRASIILGASARSFYNMLVTLCVYASICGHENLPFRYPGTKYTWEHLCDATDARVLAQQHIWAAVTDKAKNQAYNCTNGDVFTWKSMWKVLAEIFGLEFVSFEEEEYLDWVEMMKGKESVWEEIVERHGLNKTKMEEITCFEAANTVLHFEFQYVCSVNKSREYGFFGYANTLKSVSMWVGRLRDMKIIP</sequence>
<dbReference type="InterPro" id="IPR036291">
    <property type="entry name" value="NAD(P)-bd_dom_sf"/>
</dbReference>
<dbReference type="PANTHER" id="PTHR32487:SF13">
    <property type="entry name" value="LOW QUALITY PROTEIN: IRIDOID SYNTHASE-LIKE"/>
    <property type="match status" value="1"/>
</dbReference>
<dbReference type="SUPFAM" id="SSF51735">
    <property type="entry name" value="NAD(P)-binding Rossmann-fold domains"/>
    <property type="match status" value="1"/>
</dbReference>
<dbReference type="Proteomes" id="UP000030645">
    <property type="component" value="Unassembled WGS sequence"/>
</dbReference>
<dbReference type="GO" id="GO:0016627">
    <property type="term" value="F:oxidoreductase activity, acting on the CH-CH group of donors"/>
    <property type="evidence" value="ECO:0007669"/>
    <property type="project" value="UniProtKB-ARBA"/>
</dbReference>
<accession>W9SEH7</accession>
<dbReference type="InterPro" id="IPR055222">
    <property type="entry name" value="PRISE-like_Rossmann-fold"/>
</dbReference>
<gene>
    <name evidence="2" type="ORF">L484_000585</name>
</gene>
<dbReference type="GO" id="GO:0006629">
    <property type="term" value="P:lipid metabolic process"/>
    <property type="evidence" value="ECO:0007669"/>
    <property type="project" value="UniProtKB-ARBA"/>
</dbReference>
<protein>
    <recommendedName>
        <fullName evidence="1">PRISE-like Rossmann-fold domain-containing protein</fullName>
    </recommendedName>
</protein>
<dbReference type="AlphaFoldDB" id="W9SEH7"/>
<evidence type="ECO:0000259" key="1">
    <source>
        <dbReference type="Pfam" id="PF22917"/>
    </source>
</evidence>
<dbReference type="eggNOG" id="ENOG502QSTH">
    <property type="taxonomic scope" value="Eukaryota"/>
</dbReference>